<keyword evidence="2" id="KW-1185">Reference proteome</keyword>
<comment type="caution">
    <text evidence="1">The sequence shown here is derived from an EMBL/GenBank/DDBJ whole genome shotgun (WGS) entry which is preliminary data.</text>
</comment>
<protein>
    <submittedName>
        <fullName evidence="1">Uncharacterized protein</fullName>
    </submittedName>
</protein>
<dbReference type="Proteomes" id="UP001055811">
    <property type="component" value="Linkage Group LG06"/>
</dbReference>
<accession>A0ACB9BNW4</accession>
<evidence type="ECO:0000313" key="2">
    <source>
        <dbReference type="Proteomes" id="UP001055811"/>
    </source>
</evidence>
<proteinExistence type="predicted"/>
<reference evidence="2" key="1">
    <citation type="journal article" date="2022" name="Mol. Ecol. Resour.">
        <title>The genomes of chicory, endive, great burdock and yacon provide insights into Asteraceae palaeo-polyploidization history and plant inulin production.</title>
        <authorList>
            <person name="Fan W."/>
            <person name="Wang S."/>
            <person name="Wang H."/>
            <person name="Wang A."/>
            <person name="Jiang F."/>
            <person name="Liu H."/>
            <person name="Zhao H."/>
            <person name="Xu D."/>
            <person name="Zhang Y."/>
        </authorList>
    </citation>
    <scope>NUCLEOTIDE SEQUENCE [LARGE SCALE GENOMIC DNA]</scope>
    <source>
        <strain evidence="2">cv. Punajuju</strain>
    </source>
</reference>
<name>A0ACB9BNW4_CICIN</name>
<gene>
    <name evidence="1" type="ORF">L2E82_35459</name>
</gene>
<dbReference type="EMBL" id="CM042014">
    <property type="protein sequence ID" value="KAI3723702.1"/>
    <property type="molecule type" value="Genomic_DNA"/>
</dbReference>
<evidence type="ECO:0000313" key="1">
    <source>
        <dbReference type="EMBL" id="KAI3723702.1"/>
    </source>
</evidence>
<organism evidence="1 2">
    <name type="scientific">Cichorium intybus</name>
    <name type="common">Chicory</name>
    <dbReference type="NCBI Taxonomy" id="13427"/>
    <lineage>
        <taxon>Eukaryota</taxon>
        <taxon>Viridiplantae</taxon>
        <taxon>Streptophyta</taxon>
        <taxon>Embryophyta</taxon>
        <taxon>Tracheophyta</taxon>
        <taxon>Spermatophyta</taxon>
        <taxon>Magnoliopsida</taxon>
        <taxon>eudicotyledons</taxon>
        <taxon>Gunneridae</taxon>
        <taxon>Pentapetalae</taxon>
        <taxon>asterids</taxon>
        <taxon>campanulids</taxon>
        <taxon>Asterales</taxon>
        <taxon>Asteraceae</taxon>
        <taxon>Cichorioideae</taxon>
        <taxon>Cichorieae</taxon>
        <taxon>Cichoriinae</taxon>
        <taxon>Cichorium</taxon>
    </lineage>
</organism>
<sequence>MCLLWVCEVSKEGQYGGILVAATHQAENLRRGFIRRDKNIHDFRFLKLWTEYLIGLISSECIDLRTMFHGWVFVFLKLEVYEFKALDEIYINLHNEFCNGLESPKHETTI</sequence>
<reference evidence="1 2" key="2">
    <citation type="journal article" date="2022" name="Mol. Ecol. Resour.">
        <title>The genomes of chicory, endive, great burdock and yacon provide insights into Asteraceae paleo-polyploidization history and plant inulin production.</title>
        <authorList>
            <person name="Fan W."/>
            <person name="Wang S."/>
            <person name="Wang H."/>
            <person name="Wang A."/>
            <person name="Jiang F."/>
            <person name="Liu H."/>
            <person name="Zhao H."/>
            <person name="Xu D."/>
            <person name="Zhang Y."/>
        </authorList>
    </citation>
    <scope>NUCLEOTIDE SEQUENCE [LARGE SCALE GENOMIC DNA]</scope>
    <source>
        <strain evidence="2">cv. Punajuju</strain>
        <tissue evidence="1">Leaves</tissue>
    </source>
</reference>